<feature type="signal peptide" evidence="1">
    <location>
        <begin position="1"/>
        <end position="18"/>
    </location>
</feature>
<gene>
    <name evidence="2" type="ORF">H920_15563</name>
</gene>
<dbReference type="Proteomes" id="UP000028990">
    <property type="component" value="Unassembled WGS sequence"/>
</dbReference>
<evidence type="ECO:0000313" key="2">
    <source>
        <dbReference type="EMBL" id="KFO23058.1"/>
    </source>
</evidence>
<accession>A0A091CXS5</accession>
<sequence length="76" mass="8551">MPIQRVSCWALLSPVSLTYTPLVQEPGPRRDDLGESKLYDKSNVKKWLAVCSKGQSCMHNSHTVEGYHFTSVNISK</sequence>
<evidence type="ECO:0000256" key="1">
    <source>
        <dbReference type="SAM" id="SignalP"/>
    </source>
</evidence>
<reference evidence="2 3" key="1">
    <citation type="submission" date="2013-11" db="EMBL/GenBank/DDBJ databases">
        <title>The Damaraland mole rat (Fukomys damarensis) genome and evolution of African mole rats.</title>
        <authorList>
            <person name="Gladyshev V.N."/>
            <person name="Fang X."/>
        </authorList>
    </citation>
    <scope>NUCLEOTIDE SEQUENCE [LARGE SCALE GENOMIC DNA]</scope>
    <source>
        <tissue evidence="2">Liver</tissue>
    </source>
</reference>
<keyword evidence="1" id="KW-0732">Signal</keyword>
<name>A0A091CXS5_FUKDA</name>
<feature type="chain" id="PRO_5001871385" description="Secreted protein" evidence="1">
    <location>
        <begin position="19"/>
        <end position="76"/>
    </location>
</feature>
<evidence type="ECO:0000313" key="3">
    <source>
        <dbReference type="Proteomes" id="UP000028990"/>
    </source>
</evidence>
<organism evidence="2 3">
    <name type="scientific">Fukomys damarensis</name>
    <name type="common">Damaraland mole rat</name>
    <name type="synonym">Cryptomys damarensis</name>
    <dbReference type="NCBI Taxonomy" id="885580"/>
    <lineage>
        <taxon>Eukaryota</taxon>
        <taxon>Metazoa</taxon>
        <taxon>Chordata</taxon>
        <taxon>Craniata</taxon>
        <taxon>Vertebrata</taxon>
        <taxon>Euteleostomi</taxon>
        <taxon>Mammalia</taxon>
        <taxon>Eutheria</taxon>
        <taxon>Euarchontoglires</taxon>
        <taxon>Glires</taxon>
        <taxon>Rodentia</taxon>
        <taxon>Hystricomorpha</taxon>
        <taxon>Bathyergidae</taxon>
        <taxon>Fukomys</taxon>
    </lineage>
</organism>
<proteinExistence type="predicted"/>
<dbReference type="AlphaFoldDB" id="A0A091CXS5"/>
<dbReference type="EMBL" id="KN123827">
    <property type="protein sequence ID" value="KFO23058.1"/>
    <property type="molecule type" value="Genomic_DNA"/>
</dbReference>
<evidence type="ECO:0008006" key="4">
    <source>
        <dbReference type="Google" id="ProtNLM"/>
    </source>
</evidence>
<protein>
    <recommendedName>
        <fullName evidence="4">Secreted protein</fullName>
    </recommendedName>
</protein>
<keyword evidence="3" id="KW-1185">Reference proteome</keyword>